<sequence length="48" mass="5409">MVFECKMDEKVDLASVPNGTTFEVIPPYSFDDAKNIPVTLLDGKLQYE</sequence>
<proteinExistence type="predicted"/>
<accession>A0A1V5ZNF3</accession>
<organism evidence="1">
    <name type="scientific">candidate division CPR1 bacterium ADurb.Bin160</name>
    <dbReference type="NCBI Taxonomy" id="1852826"/>
    <lineage>
        <taxon>Bacteria</taxon>
        <taxon>candidate division CPR1</taxon>
    </lineage>
</organism>
<name>A0A1V5ZNF3_9BACT</name>
<protein>
    <submittedName>
        <fullName evidence="1">Uncharacterized protein</fullName>
    </submittedName>
</protein>
<reference evidence="1" key="1">
    <citation type="submission" date="2017-02" db="EMBL/GenBank/DDBJ databases">
        <title>Delving into the versatile metabolic prowess of the omnipresent phylum Bacteroidetes.</title>
        <authorList>
            <person name="Nobu M.K."/>
            <person name="Mei R."/>
            <person name="Narihiro T."/>
            <person name="Kuroda K."/>
            <person name="Liu W.-T."/>
        </authorList>
    </citation>
    <scope>NUCLEOTIDE SEQUENCE</scope>
    <source>
        <strain evidence="1">ADurb.Bin160</strain>
    </source>
</reference>
<gene>
    <name evidence="1" type="ORF">BWY04_00641</name>
</gene>
<evidence type="ECO:0000313" key="1">
    <source>
        <dbReference type="EMBL" id="OQB41753.1"/>
    </source>
</evidence>
<dbReference type="EMBL" id="MWDB01000011">
    <property type="protein sequence ID" value="OQB41753.1"/>
    <property type="molecule type" value="Genomic_DNA"/>
</dbReference>
<dbReference type="Proteomes" id="UP000485621">
    <property type="component" value="Unassembled WGS sequence"/>
</dbReference>
<dbReference type="AlphaFoldDB" id="A0A1V5ZNF3"/>
<comment type="caution">
    <text evidence="1">The sequence shown here is derived from an EMBL/GenBank/DDBJ whole genome shotgun (WGS) entry which is preliminary data.</text>
</comment>